<protein>
    <submittedName>
        <fullName evidence="1">Uncharacterized protein</fullName>
    </submittedName>
</protein>
<evidence type="ECO:0000313" key="1">
    <source>
        <dbReference type="EMBL" id="PJZ55729.1"/>
    </source>
</evidence>
<proteinExistence type="predicted"/>
<organism evidence="1 2">
    <name type="scientific">Leptospira barantonii</name>
    <dbReference type="NCBI Taxonomy" id="2023184"/>
    <lineage>
        <taxon>Bacteria</taxon>
        <taxon>Pseudomonadati</taxon>
        <taxon>Spirochaetota</taxon>
        <taxon>Spirochaetia</taxon>
        <taxon>Leptospirales</taxon>
        <taxon>Leptospiraceae</taxon>
        <taxon>Leptospira</taxon>
    </lineage>
</organism>
<sequence length="62" mass="7393">MNSCLRFFFRTFSGFRQPQSYSREQFINLEWIDAERVVVLKRKKPGCMSRAFVKTLITEKVA</sequence>
<reference evidence="1 2" key="1">
    <citation type="submission" date="2017-07" db="EMBL/GenBank/DDBJ databases">
        <title>Leptospira spp. isolated from tropical soils.</title>
        <authorList>
            <person name="Thibeaux R."/>
            <person name="Iraola G."/>
            <person name="Ferres I."/>
            <person name="Bierque E."/>
            <person name="Girault D."/>
            <person name="Soupe-Gilbert M.-E."/>
            <person name="Picardeau M."/>
            <person name="Goarant C."/>
        </authorList>
    </citation>
    <scope>NUCLEOTIDE SEQUENCE [LARGE SCALE GENOMIC DNA]</scope>
    <source>
        <strain evidence="1 2">FH4-C-A1</strain>
    </source>
</reference>
<accession>A0ABX4NG12</accession>
<keyword evidence="2" id="KW-1185">Reference proteome</keyword>
<gene>
    <name evidence="1" type="ORF">CH367_17785</name>
</gene>
<comment type="caution">
    <text evidence="1">The sequence shown here is derived from an EMBL/GenBank/DDBJ whole genome shotgun (WGS) entry which is preliminary data.</text>
</comment>
<evidence type="ECO:0000313" key="2">
    <source>
        <dbReference type="Proteomes" id="UP000231879"/>
    </source>
</evidence>
<dbReference type="Proteomes" id="UP000231879">
    <property type="component" value="Unassembled WGS sequence"/>
</dbReference>
<name>A0ABX4NG12_9LEPT</name>
<dbReference type="EMBL" id="NPDS01000009">
    <property type="protein sequence ID" value="PJZ55729.1"/>
    <property type="molecule type" value="Genomic_DNA"/>
</dbReference>